<organism evidence="1 2">
    <name type="scientific">Daphnia magna</name>
    <dbReference type="NCBI Taxonomy" id="35525"/>
    <lineage>
        <taxon>Eukaryota</taxon>
        <taxon>Metazoa</taxon>
        <taxon>Ecdysozoa</taxon>
        <taxon>Arthropoda</taxon>
        <taxon>Crustacea</taxon>
        <taxon>Branchiopoda</taxon>
        <taxon>Diplostraca</taxon>
        <taxon>Cladocera</taxon>
        <taxon>Anomopoda</taxon>
        <taxon>Daphniidae</taxon>
        <taxon>Daphnia</taxon>
    </lineage>
</organism>
<gene>
    <name evidence="1" type="ORF">APZ42_003537</name>
</gene>
<evidence type="ECO:0000313" key="2">
    <source>
        <dbReference type="Proteomes" id="UP000076858"/>
    </source>
</evidence>
<feature type="non-terminal residue" evidence="1">
    <location>
        <position position="1"/>
    </location>
</feature>
<sequence length="71" mass="7939">GLATSSQILHTSRTETKLLKSADIFWLQVFTKYQEGCCSFYSVFFLLSTVDPTSNDSFSYKCLAPRLATSS</sequence>
<keyword evidence="2" id="KW-1185">Reference proteome</keyword>
<comment type="caution">
    <text evidence="1">The sequence shown here is derived from an EMBL/GenBank/DDBJ whole genome shotgun (WGS) entry which is preliminary data.</text>
</comment>
<proteinExistence type="predicted"/>
<accession>A0A164HHF5</accession>
<name>A0A164HHF5_9CRUS</name>
<protein>
    <submittedName>
        <fullName evidence="1">Uncharacterized protein</fullName>
    </submittedName>
</protein>
<dbReference type="Proteomes" id="UP000076858">
    <property type="component" value="Unassembled WGS sequence"/>
</dbReference>
<reference evidence="1 2" key="1">
    <citation type="submission" date="2016-03" db="EMBL/GenBank/DDBJ databases">
        <title>EvidentialGene: Evidence-directed Construction of Genes on Genomes.</title>
        <authorList>
            <person name="Gilbert D.G."/>
            <person name="Choi J.-H."/>
            <person name="Mockaitis K."/>
            <person name="Colbourne J."/>
            <person name="Pfrender M."/>
        </authorList>
    </citation>
    <scope>NUCLEOTIDE SEQUENCE [LARGE SCALE GENOMIC DNA]</scope>
    <source>
        <strain evidence="1 2">Xinb3</strain>
        <tissue evidence="1">Complete organism</tissue>
    </source>
</reference>
<dbReference type="EMBL" id="LRGB01011083">
    <property type="protein sequence ID" value="KZS00248.1"/>
    <property type="molecule type" value="Genomic_DNA"/>
</dbReference>
<evidence type="ECO:0000313" key="1">
    <source>
        <dbReference type="EMBL" id="KZS00248.1"/>
    </source>
</evidence>
<dbReference type="AlphaFoldDB" id="A0A164HHF5"/>